<keyword evidence="1" id="KW-0472">Membrane</keyword>
<evidence type="ECO:0000256" key="1">
    <source>
        <dbReference type="SAM" id="Phobius"/>
    </source>
</evidence>
<protein>
    <submittedName>
        <fullName evidence="2">Uncharacterized protein</fullName>
    </submittedName>
</protein>
<evidence type="ECO:0000313" key="3">
    <source>
        <dbReference type="Proteomes" id="UP000236333"/>
    </source>
</evidence>
<dbReference type="OrthoDB" id="2013981at2759"/>
<dbReference type="EMBL" id="PGGS01000620">
    <property type="protein sequence ID" value="PNH02626.1"/>
    <property type="molecule type" value="Genomic_DNA"/>
</dbReference>
<dbReference type="Proteomes" id="UP000236333">
    <property type="component" value="Unassembled WGS sequence"/>
</dbReference>
<comment type="caution">
    <text evidence="2">The sequence shown here is derived from an EMBL/GenBank/DDBJ whole genome shotgun (WGS) entry which is preliminary data.</text>
</comment>
<accession>A0A2J7ZQV0</accession>
<dbReference type="AlphaFoldDB" id="A0A2J7ZQV0"/>
<gene>
    <name evidence="2" type="ORF">TSOC_011388</name>
</gene>
<feature type="transmembrane region" description="Helical" evidence="1">
    <location>
        <begin position="38"/>
        <end position="57"/>
    </location>
</feature>
<reference evidence="2 3" key="1">
    <citation type="journal article" date="2017" name="Mol. Biol. Evol.">
        <title>The 4-celled Tetrabaena socialis nuclear genome reveals the essential components for genetic control of cell number at the origin of multicellularity in the volvocine lineage.</title>
        <authorList>
            <person name="Featherston J."/>
            <person name="Arakaki Y."/>
            <person name="Hanschen E.R."/>
            <person name="Ferris P.J."/>
            <person name="Michod R.E."/>
            <person name="Olson B.J.S.C."/>
            <person name="Nozaki H."/>
            <person name="Durand P.M."/>
        </authorList>
    </citation>
    <scope>NUCLEOTIDE SEQUENCE [LARGE SCALE GENOMIC DNA]</scope>
    <source>
        <strain evidence="2 3">NIES-571</strain>
    </source>
</reference>
<keyword evidence="1" id="KW-0812">Transmembrane</keyword>
<organism evidence="2 3">
    <name type="scientific">Tetrabaena socialis</name>
    <dbReference type="NCBI Taxonomy" id="47790"/>
    <lineage>
        <taxon>Eukaryota</taxon>
        <taxon>Viridiplantae</taxon>
        <taxon>Chlorophyta</taxon>
        <taxon>core chlorophytes</taxon>
        <taxon>Chlorophyceae</taxon>
        <taxon>CS clade</taxon>
        <taxon>Chlamydomonadales</taxon>
        <taxon>Tetrabaenaceae</taxon>
        <taxon>Tetrabaena</taxon>
    </lineage>
</organism>
<sequence>MAAEPQGSPGADRVKDRNLSPFTVPAGLLFASGTVSSGWIRVGGILFALIGCQYLGTAAGDREGLGALGFYRATVWSRVALAAAFGLLVALGQSPPGLLVLGAVNLVGAGSMHLALRRSSGAAGGVGGGAGPLKPAAQT</sequence>
<keyword evidence="1" id="KW-1133">Transmembrane helix</keyword>
<evidence type="ECO:0000313" key="2">
    <source>
        <dbReference type="EMBL" id="PNH02626.1"/>
    </source>
</evidence>
<keyword evidence="3" id="KW-1185">Reference proteome</keyword>
<name>A0A2J7ZQV0_9CHLO</name>
<proteinExistence type="predicted"/>